<comment type="function">
    <text evidence="2">Introduces a single-strand break via transesterification at a target site in duplex DNA. Releases the supercoiling and torsional tension of DNA introduced during the DNA replication and transcription by transiently cleaving and rejoining one strand of the DNA duplex. The scissile phosphodiester is attacked by the catalytic tyrosine of the enzyme, resulting in the formation of a DNA-(5'-phosphotyrosyl)-enzyme intermediate and the expulsion of a 3'-OH DNA strand.</text>
</comment>
<dbReference type="PANTHER" id="PTHR11390">
    <property type="entry name" value="PROKARYOTIC DNA TOPOISOMERASE"/>
    <property type="match status" value="1"/>
</dbReference>
<evidence type="ECO:0000313" key="5">
    <source>
        <dbReference type="Proteomes" id="UP001168821"/>
    </source>
</evidence>
<gene>
    <name evidence="4" type="ORF">Zmor_004332</name>
</gene>
<proteinExistence type="inferred from homology"/>
<comment type="caution">
    <text evidence="4">The sequence shown here is derived from an EMBL/GenBank/DDBJ whole genome shotgun (WGS) entry which is preliminary data.</text>
</comment>
<dbReference type="GO" id="GO:0003917">
    <property type="term" value="F:DNA topoisomerase type I (single strand cut, ATP-independent) activity"/>
    <property type="evidence" value="ECO:0007669"/>
    <property type="project" value="UniProtKB-EC"/>
</dbReference>
<keyword evidence="2" id="KW-0799">Topoisomerase</keyword>
<dbReference type="Gene3D" id="2.70.20.10">
    <property type="entry name" value="Topoisomerase I, domain 3"/>
    <property type="match status" value="1"/>
</dbReference>
<evidence type="ECO:0000256" key="1">
    <source>
        <dbReference type="ARBA" id="ARBA00023235"/>
    </source>
</evidence>
<keyword evidence="1 2" id="KW-0413">Isomerase</keyword>
<dbReference type="AlphaFoldDB" id="A0AA38HJM4"/>
<dbReference type="Gene3D" id="1.10.460.10">
    <property type="entry name" value="Topoisomerase I, domain 2"/>
    <property type="match status" value="1"/>
</dbReference>
<dbReference type="InterPro" id="IPR023405">
    <property type="entry name" value="Topo_IA_core_domain"/>
</dbReference>
<dbReference type="Pfam" id="PF01131">
    <property type="entry name" value="Topoisom_bac"/>
    <property type="match status" value="1"/>
</dbReference>
<dbReference type="GO" id="GO:0003677">
    <property type="term" value="F:DNA binding"/>
    <property type="evidence" value="ECO:0007669"/>
    <property type="project" value="UniProtKB-KW"/>
</dbReference>
<dbReference type="InterPro" id="IPR000380">
    <property type="entry name" value="Topo_IA"/>
</dbReference>
<dbReference type="Proteomes" id="UP001168821">
    <property type="component" value="Unassembled WGS sequence"/>
</dbReference>
<accession>A0AA38HJM4</accession>
<dbReference type="InterPro" id="IPR013497">
    <property type="entry name" value="Topo_IA_cen"/>
</dbReference>
<keyword evidence="5" id="KW-1185">Reference proteome</keyword>
<dbReference type="SUPFAM" id="SSF56712">
    <property type="entry name" value="Prokaryotic type I DNA topoisomerase"/>
    <property type="match status" value="1"/>
</dbReference>
<dbReference type="PANTHER" id="PTHR11390:SF21">
    <property type="entry name" value="DNA TOPOISOMERASE 3-ALPHA"/>
    <property type="match status" value="1"/>
</dbReference>
<dbReference type="GO" id="GO:0006281">
    <property type="term" value="P:DNA repair"/>
    <property type="evidence" value="ECO:0007669"/>
    <property type="project" value="TreeGrafter"/>
</dbReference>
<dbReference type="GO" id="GO:0005634">
    <property type="term" value="C:nucleus"/>
    <property type="evidence" value="ECO:0007669"/>
    <property type="project" value="TreeGrafter"/>
</dbReference>
<reference evidence="4" key="1">
    <citation type="journal article" date="2023" name="G3 (Bethesda)">
        <title>Whole genome assemblies of Zophobas morio and Tenebrio molitor.</title>
        <authorList>
            <person name="Kaur S."/>
            <person name="Stinson S.A."/>
            <person name="diCenzo G.C."/>
        </authorList>
    </citation>
    <scope>NUCLEOTIDE SEQUENCE</scope>
    <source>
        <strain evidence="4">QUZm001</strain>
    </source>
</reference>
<dbReference type="EMBL" id="JALNTZ010000158">
    <property type="protein sequence ID" value="KAJ3636383.1"/>
    <property type="molecule type" value="Genomic_DNA"/>
</dbReference>
<dbReference type="GO" id="GO:0006310">
    <property type="term" value="P:DNA recombination"/>
    <property type="evidence" value="ECO:0007669"/>
    <property type="project" value="TreeGrafter"/>
</dbReference>
<dbReference type="GO" id="GO:0006265">
    <property type="term" value="P:DNA topological change"/>
    <property type="evidence" value="ECO:0007669"/>
    <property type="project" value="InterPro"/>
</dbReference>
<sequence>MRCALTLEPQVYKYEKWTEAELPNFEEGQTFTPSKLEMVSGSTTAPSLLTEAELISLMDANGIGTDATIAEHIAKILAREYAIKGQAHVTFRACAVAYALLARRQKQALLSFYTWSCFGHRLR</sequence>
<comment type="similarity">
    <text evidence="2">Belongs to the type IA topoisomerase family.</text>
</comment>
<dbReference type="EC" id="5.6.2.1" evidence="2"/>
<evidence type="ECO:0000259" key="3">
    <source>
        <dbReference type="PROSITE" id="PS52039"/>
    </source>
</evidence>
<evidence type="ECO:0000313" key="4">
    <source>
        <dbReference type="EMBL" id="KAJ3636383.1"/>
    </source>
</evidence>
<organism evidence="4 5">
    <name type="scientific">Zophobas morio</name>
    <dbReference type="NCBI Taxonomy" id="2755281"/>
    <lineage>
        <taxon>Eukaryota</taxon>
        <taxon>Metazoa</taxon>
        <taxon>Ecdysozoa</taxon>
        <taxon>Arthropoda</taxon>
        <taxon>Hexapoda</taxon>
        <taxon>Insecta</taxon>
        <taxon>Pterygota</taxon>
        <taxon>Neoptera</taxon>
        <taxon>Endopterygota</taxon>
        <taxon>Coleoptera</taxon>
        <taxon>Polyphaga</taxon>
        <taxon>Cucujiformia</taxon>
        <taxon>Tenebrionidae</taxon>
        <taxon>Zophobas</taxon>
    </lineage>
</organism>
<feature type="domain" description="Topo IA-type catalytic" evidence="3">
    <location>
        <begin position="1"/>
        <end position="123"/>
    </location>
</feature>
<dbReference type="GO" id="GO:0031422">
    <property type="term" value="C:RecQ family helicase-topoisomerase III complex"/>
    <property type="evidence" value="ECO:0007669"/>
    <property type="project" value="TreeGrafter"/>
</dbReference>
<comment type="catalytic activity">
    <reaction evidence="2">
        <text>ATP-independent breakage of single-stranded DNA, followed by passage and rejoining.</text>
        <dbReference type="EC" id="5.6.2.1"/>
    </reaction>
</comment>
<keyword evidence="2" id="KW-0238">DNA-binding</keyword>
<protein>
    <recommendedName>
        <fullName evidence="2">DNA topoisomerase</fullName>
        <ecNumber evidence="2">5.6.2.1</ecNumber>
    </recommendedName>
</protein>
<dbReference type="PROSITE" id="PS52039">
    <property type="entry name" value="TOPO_IA_2"/>
    <property type="match status" value="1"/>
</dbReference>
<evidence type="ECO:0000256" key="2">
    <source>
        <dbReference type="RuleBase" id="RU362092"/>
    </source>
</evidence>
<dbReference type="InterPro" id="IPR013825">
    <property type="entry name" value="Topo_IA_cen_sub2"/>
</dbReference>
<name>A0AA38HJM4_9CUCU</name>
<dbReference type="InterPro" id="IPR013824">
    <property type="entry name" value="Topo_IA_cen_sub1"/>
</dbReference>